<organism evidence="2 3">
    <name type="scientific">Ajellomyces capsulatus (strain H88)</name>
    <name type="common">Darling's disease fungus</name>
    <name type="synonym">Histoplasma capsulatum</name>
    <dbReference type="NCBI Taxonomy" id="544711"/>
    <lineage>
        <taxon>Eukaryota</taxon>
        <taxon>Fungi</taxon>
        <taxon>Dikarya</taxon>
        <taxon>Ascomycota</taxon>
        <taxon>Pezizomycotina</taxon>
        <taxon>Eurotiomycetes</taxon>
        <taxon>Eurotiomycetidae</taxon>
        <taxon>Onygenales</taxon>
        <taxon>Ajellomycetaceae</taxon>
        <taxon>Histoplasma</taxon>
    </lineage>
</organism>
<evidence type="ECO:0000256" key="1">
    <source>
        <dbReference type="SAM" id="Phobius"/>
    </source>
</evidence>
<keyword evidence="1" id="KW-0812">Transmembrane</keyword>
<sequence length="128" mass="14847">MYCTCTLHSRLSICYLLILSSSSLCRFLTPRASAARVFHHAWLHTSICPLSGSSHLLVYVYAYRSIYIYIYINRQIAQFGPSIRSTLHRMTQRTGINHLYNCANTRCWTFFRDPWSIFNATINKTTAV</sequence>
<gene>
    <name evidence="2" type="ORF">I7I53_09242</name>
</gene>
<accession>A0A8A1L8A3</accession>
<dbReference type="AlphaFoldDB" id="A0A8A1L8A3"/>
<dbReference type="VEuPathDB" id="FungiDB:I7I53_09242"/>
<keyword evidence="1" id="KW-0472">Membrane</keyword>
<keyword evidence="1" id="KW-1133">Transmembrane helix</keyword>
<dbReference type="Proteomes" id="UP000663419">
    <property type="component" value="Chromosome 1"/>
</dbReference>
<proteinExistence type="predicted"/>
<feature type="transmembrane region" description="Helical" evidence="1">
    <location>
        <begin position="41"/>
        <end position="62"/>
    </location>
</feature>
<name>A0A8A1L8A3_AJEC8</name>
<evidence type="ECO:0000313" key="2">
    <source>
        <dbReference type="EMBL" id="QSS49005.1"/>
    </source>
</evidence>
<protein>
    <submittedName>
        <fullName evidence="2">Uncharacterized protein</fullName>
    </submittedName>
</protein>
<evidence type="ECO:0000313" key="3">
    <source>
        <dbReference type="Proteomes" id="UP000663419"/>
    </source>
</evidence>
<reference evidence="2" key="1">
    <citation type="submission" date="2021-01" db="EMBL/GenBank/DDBJ databases">
        <title>Chromosome-level genome assembly of a human fungal pathogen reveals clustering of transcriptionally co-regulated genes.</title>
        <authorList>
            <person name="Voorhies M."/>
            <person name="Cohen S."/>
            <person name="Shea T.P."/>
            <person name="Petrus S."/>
            <person name="Munoz J.F."/>
            <person name="Poplawski S."/>
            <person name="Goldman W.E."/>
            <person name="Michael T."/>
            <person name="Cuomo C.A."/>
            <person name="Sil A."/>
            <person name="Beyhan S."/>
        </authorList>
    </citation>
    <scope>NUCLEOTIDE SEQUENCE</scope>
    <source>
        <strain evidence="2">H88</strain>
    </source>
</reference>
<dbReference type="EMBL" id="CP069102">
    <property type="protein sequence ID" value="QSS49005.1"/>
    <property type="molecule type" value="Genomic_DNA"/>
</dbReference>
<feature type="transmembrane region" description="Helical" evidence="1">
    <location>
        <begin position="12"/>
        <end position="29"/>
    </location>
</feature>